<feature type="transmembrane region" description="Helical" evidence="1">
    <location>
        <begin position="44"/>
        <end position="65"/>
    </location>
</feature>
<gene>
    <name evidence="2" type="ORF">DP939_00285</name>
</gene>
<proteinExistence type="predicted"/>
<dbReference type="Pfam" id="PF14329">
    <property type="entry name" value="DUF4386"/>
    <property type="match status" value="1"/>
</dbReference>
<dbReference type="Proteomes" id="UP000253303">
    <property type="component" value="Unassembled WGS sequence"/>
</dbReference>
<organism evidence="2 3">
    <name type="scientific">Spongiactinospora rosea</name>
    <dbReference type="NCBI Taxonomy" id="2248750"/>
    <lineage>
        <taxon>Bacteria</taxon>
        <taxon>Bacillati</taxon>
        <taxon>Actinomycetota</taxon>
        <taxon>Actinomycetes</taxon>
        <taxon>Streptosporangiales</taxon>
        <taxon>Streptosporangiaceae</taxon>
        <taxon>Spongiactinospora</taxon>
    </lineage>
</organism>
<feature type="transmembrane region" description="Helical" evidence="1">
    <location>
        <begin position="119"/>
        <end position="138"/>
    </location>
</feature>
<keyword evidence="1" id="KW-1133">Transmembrane helix</keyword>
<comment type="caution">
    <text evidence="2">The sequence shown here is derived from an EMBL/GenBank/DDBJ whole genome shotgun (WGS) entry which is preliminary data.</text>
</comment>
<evidence type="ECO:0000256" key="1">
    <source>
        <dbReference type="SAM" id="Phobius"/>
    </source>
</evidence>
<protein>
    <submittedName>
        <fullName evidence="2">DUF4386 domain-containing protein</fullName>
    </submittedName>
</protein>
<evidence type="ECO:0000313" key="3">
    <source>
        <dbReference type="Proteomes" id="UP000253303"/>
    </source>
</evidence>
<dbReference type="OrthoDB" id="1176146at2"/>
<keyword evidence="1" id="KW-0812">Transmembrane</keyword>
<evidence type="ECO:0000313" key="2">
    <source>
        <dbReference type="EMBL" id="RBQ21209.1"/>
    </source>
</evidence>
<feature type="transmembrane region" description="Helical" evidence="1">
    <location>
        <begin position="150"/>
        <end position="170"/>
    </location>
</feature>
<dbReference type="InterPro" id="IPR025495">
    <property type="entry name" value="DUF4386"/>
</dbReference>
<feature type="transmembrane region" description="Helical" evidence="1">
    <location>
        <begin position="77"/>
        <end position="99"/>
    </location>
</feature>
<reference evidence="2 3" key="1">
    <citation type="submission" date="2018-06" db="EMBL/GenBank/DDBJ databases">
        <title>Sphaerisporangium craniellae sp. nov., isolated from a marine sponge in the South China Sea.</title>
        <authorList>
            <person name="Li L."/>
        </authorList>
    </citation>
    <scope>NUCLEOTIDE SEQUENCE [LARGE SCALE GENOMIC DNA]</scope>
    <source>
        <strain evidence="2 3">LHW63015</strain>
    </source>
</reference>
<keyword evidence="3" id="KW-1185">Reference proteome</keyword>
<name>A0A366M6Q0_9ACTN</name>
<dbReference type="EMBL" id="QMEY01000001">
    <property type="protein sequence ID" value="RBQ21209.1"/>
    <property type="molecule type" value="Genomic_DNA"/>
</dbReference>
<sequence length="213" mass="22246">MSRLAGVLVIVGVVAGLGSVVPVLEEPGYFGRIAANEGRILMGAGAQLVMVPACAGFALCLYPVVRGVSEALSLGFVGFRVIAAGFHFVGVILLPLFLVPGLDAATVEMLRVGRDLVNHVGVIVSLGVADGFLFFMLYRAKSVPRWLSVWGLAGAGIAVAASVLVLFRQVEIVGPAYLGMNAPMAVQSLVLAGWLMVKGHKTRNPPSGVRRVP</sequence>
<accession>A0A366M6Q0</accession>
<keyword evidence="1" id="KW-0472">Membrane</keyword>
<dbReference type="AlphaFoldDB" id="A0A366M6Q0"/>
<feature type="transmembrane region" description="Helical" evidence="1">
    <location>
        <begin position="176"/>
        <end position="197"/>
    </location>
</feature>
<dbReference type="RefSeq" id="WP_113977429.1">
    <property type="nucleotide sequence ID" value="NZ_QMEY01000001.1"/>
</dbReference>